<comment type="subcellular location">
    <subcellularLocation>
        <location evidence="1">Cytoplasm</location>
    </subcellularLocation>
</comment>
<dbReference type="Pfam" id="PF00076">
    <property type="entry name" value="RRM_1"/>
    <property type="match status" value="1"/>
</dbReference>
<reference evidence="8" key="1">
    <citation type="submission" date="2018-11" db="EMBL/GenBank/DDBJ databases">
        <authorList>
            <consortium name="Pathogen Informatics"/>
        </authorList>
    </citation>
    <scope>NUCLEOTIDE SEQUENCE</scope>
</reference>
<evidence type="ECO:0000256" key="2">
    <source>
        <dbReference type="ARBA" id="ARBA00022490"/>
    </source>
</evidence>
<dbReference type="InterPro" id="IPR000504">
    <property type="entry name" value="RRM_dom"/>
</dbReference>
<evidence type="ECO:0000256" key="1">
    <source>
        <dbReference type="ARBA" id="ARBA00004496"/>
    </source>
</evidence>
<proteinExistence type="predicted"/>
<dbReference type="PANTHER" id="PTHR14068:SF0">
    <property type="entry name" value="EUKARYOTIC TRANSLATION INITIATION FACTOR 3 SUBUNIT B"/>
    <property type="match status" value="1"/>
</dbReference>
<feature type="domain" description="RRM" evidence="7">
    <location>
        <begin position="55"/>
        <end position="139"/>
    </location>
</feature>
<evidence type="ECO:0000256" key="4">
    <source>
        <dbReference type="ARBA" id="ARBA00022884"/>
    </source>
</evidence>
<dbReference type="AlphaFoldDB" id="A0A448WZ63"/>
<keyword evidence="3" id="KW-0396">Initiation factor</keyword>
<dbReference type="GO" id="GO:0005852">
    <property type="term" value="C:eukaryotic translation initiation factor 3 complex"/>
    <property type="evidence" value="ECO:0007669"/>
    <property type="project" value="InterPro"/>
</dbReference>
<evidence type="ECO:0000256" key="5">
    <source>
        <dbReference type="ARBA" id="ARBA00022917"/>
    </source>
</evidence>
<dbReference type="Proteomes" id="UP000784294">
    <property type="component" value="Unassembled WGS sequence"/>
</dbReference>
<comment type="caution">
    <text evidence="8">The sequence shown here is derived from an EMBL/GenBank/DDBJ whole genome shotgun (WGS) entry which is preliminary data.</text>
</comment>
<dbReference type="OrthoDB" id="10250414at2759"/>
<organism evidence="8 9">
    <name type="scientific">Protopolystoma xenopodis</name>
    <dbReference type="NCBI Taxonomy" id="117903"/>
    <lineage>
        <taxon>Eukaryota</taxon>
        <taxon>Metazoa</taxon>
        <taxon>Spiralia</taxon>
        <taxon>Lophotrochozoa</taxon>
        <taxon>Platyhelminthes</taxon>
        <taxon>Monogenea</taxon>
        <taxon>Polyopisthocotylea</taxon>
        <taxon>Polystomatidea</taxon>
        <taxon>Polystomatidae</taxon>
        <taxon>Protopolystoma</taxon>
    </lineage>
</organism>
<dbReference type="PROSITE" id="PS50102">
    <property type="entry name" value="RRM"/>
    <property type="match status" value="1"/>
</dbReference>
<evidence type="ECO:0000256" key="3">
    <source>
        <dbReference type="ARBA" id="ARBA00022540"/>
    </source>
</evidence>
<dbReference type="InterPro" id="IPR012677">
    <property type="entry name" value="Nucleotide-bd_a/b_plait_sf"/>
</dbReference>
<evidence type="ECO:0000313" key="9">
    <source>
        <dbReference type="Proteomes" id="UP000784294"/>
    </source>
</evidence>
<protein>
    <recommendedName>
        <fullName evidence="7">RRM domain-containing protein</fullName>
    </recommendedName>
</protein>
<dbReference type="GO" id="GO:0031369">
    <property type="term" value="F:translation initiation factor binding"/>
    <property type="evidence" value="ECO:0007669"/>
    <property type="project" value="InterPro"/>
</dbReference>
<accession>A0A448WZ63</accession>
<name>A0A448WZ63_9PLAT</name>
<dbReference type="PANTHER" id="PTHR14068">
    <property type="entry name" value="EUKARYOTIC TRANSLATION INITIATION FACTOR 3 EIF3 -RELATED"/>
    <property type="match status" value="1"/>
</dbReference>
<dbReference type="Gene3D" id="3.30.70.330">
    <property type="match status" value="1"/>
</dbReference>
<evidence type="ECO:0000256" key="6">
    <source>
        <dbReference type="PROSITE-ProRule" id="PRU00176"/>
    </source>
</evidence>
<dbReference type="SUPFAM" id="SSF54928">
    <property type="entry name" value="RNA-binding domain, RBD"/>
    <property type="match status" value="1"/>
</dbReference>
<keyword evidence="9" id="KW-1185">Reference proteome</keyword>
<dbReference type="InterPro" id="IPR011400">
    <property type="entry name" value="EIF3B"/>
</dbReference>
<dbReference type="GO" id="GO:0003743">
    <property type="term" value="F:translation initiation factor activity"/>
    <property type="evidence" value="ECO:0007669"/>
    <property type="project" value="UniProtKB-KW"/>
</dbReference>
<sequence length="257" mass="29217">MFARSIRICPIGLVMPSPAWASLKDAGTYCLKLTPKDLIPEMLAAEPKLEDNEKCTIIVDGVPNAPPEKFHLLKELFMKKFSVFGNIVESYFPLDTNDYTAGYAFLTFEKPHSAIKALRSMQNFPLDKSHTLQVSLLTELDSILAAKDVFVPPPKQEYRDHGDLRSWLLNEYCRDQFAVAHGDGEIGAVYWHTSSEPILIETRNRWSEGWMKWSPRGTYLATLHQPGIALWGGEKFSKIGRFPHISVKMIDFSPEER</sequence>
<keyword evidence="4 6" id="KW-0694">RNA-binding</keyword>
<dbReference type="EMBL" id="CAAALY010063818">
    <property type="protein sequence ID" value="VEL23770.1"/>
    <property type="molecule type" value="Genomic_DNA"/>
</dbReference>
<evidence type="ECO:0000259" key="7">
    <source>
        <dbReference type="PROSITE" id="PS50102"/>
    </source>
</evidence>
<dbReference type="InterPro" id="IPR034363">
    <property type="entry name" value="eIF3B_RRM"/>
</dbReference>
<dbReference type="InterPro" id="IPR035979">
    <property type="entry name" value="RBD_domain_sf"/>
</dbReference>
<dbReference type="SMART" id="SM00360">
    <property type="entry name" value="RRM"/>
    <property type="match status" value="1"/>
</dbReference>
<keyword evidence="2" id="KW-0963">Cytoplasm</keyword>
<gene>
    <name evidence="8" type="ORF">PXEA_LOCUS17210</name>
</gene>
<dbReference type="GO" id="GO:0003723">
    <property type="term" value="F:RNA binding"/>
    <property type="evidence" value="ECO:0007669"/>
    <property type="project" value="UniProtKB-UniRule"/>
</dbReference>
<evidence type="ECO:0000313" key="8">
    <source>
        <dbReference type="EMBL" id="VEL23770.1"/>
    </source>
</evidence>
<keyword evidence="5" id="KW-0648">Protein biosynthesis</keyword>
<dbReference type="CDD" id="cd12278">
    <property type="entry name" value="RRM_eIF3B"/>
    <property type="match status" value="1"/>
</dbReference>